<keyword evidence="7" id="KW-1278">Translocase</keyword>
<evidence type="ECO:0000256" key="5">
    <source>
        <dbReference type="ARBA" id="ARBA00022519"/>
    </source>
</evidence>
<keyword evidence="5" id="KW-0997">Cell inner membrane</keyword>
<dbReference type="SUPFAM" id="SSF161098">
    <property type="entry name" value="MetI-like"/>
    <property type="match status" value="1"/>
</dbReference>
<sequence length="545" mass="57322">MKAAGRVTDLLLRRSARHPLAAASLVVLAVLTAPALAVSWITNGIWPPNDFSDLMQGAPASLLIPLLGVAVSVVVGTSCGLVAGVYAGHFNSLVGWVAYVTASVPALIFLVVVMVDSSRSLTGAMVIFGALLTIPFFLLARSTVVSVEHRPTVHALRAQGLTAVRLLVRSVFPALRYPLLALVLIESSVLVSIHALLTFLGLGGETGPSWGAQAREALQNMPTTPPYSWGPSALLLLTVAALATLGLSILRAQRLLTPTGSPVRSADGEEQWLLDEPLPSTWFRSSALLDVRGLKIRSESNPESPEIVSGISLTIARGEVVALLGEANSGALEIALAIAGLLGPRTTISGGSILFDGIEVVGMTERSLSRLRGTGVSYLPSDPLSSLDPAFSVARHLQAPLTKTVGLSRSGAAARSVELLARVGFRDPRAILALRPADLTPIMAARVLIAGAISCDPHLVIAHEPTSTLSGADEADILRLLHGLQEERGLTVIVVTHRVRLLAASCRQVAVVQAGMIVEHASVSDLFDAPQHPYTRELLSRDASR</sequence>
<feature type="domain" description="ABC transporter" evidence="11">
    <location>
        <begin position="291"/>
        <end position="539"/>
    </location>
</feature>
<keyword evidence="4" id="KW-1003">Cell membrane</keyword>
<evidence type="ECO:0000256" key="3">
    <source>
        <dbReference type="ARBA" id="ARBA00022448"/>
    </source>
</evidence>
<evidence type="ECO:0000256" key="7">
    <source>
        <dbReference type="ARBA" id="ARBA00022967"/>
    </source>
</evidence>
<dbReference type="InterPro" id="IPR027417">
    <property type="entry name" value="P-loop_NTPase"/>
</dbReference>
<dbReference type="InterPro" id="IPR035906">
    <property type="entry name" value="MetI-like_sf"/>
</dbReference>
<keyword evidence="3 10" id="KW-0813">Transport</keyword>
<dbReference type="PANTHER" id="PTHR43297:SF14">
    <property type="entry name" value="ATPASE AAA-TYPE CORE DOMAIN-CONTAINING PROTEIN"/>
    <property type="match status" value="1"/>
</dbReference>
<dbReference type="EMBL" id="JPXF01000010">
    <property type="protein sequence ID" value="KGJ79720.1"/>
    <property type="molecule type" value="Genomic_DNA"/>
</dbReference>
<dbReference type="PANTHER" id="PTHR43297">
    <property type="entry name" value="OLIGOPEPTIDE TRANSPORT ATP-BINDING PROTEIN APPD"/>
    <property type="match status" value="1"/>
</dbReference>
<accession>A0A099JNK2</accession>
<evidence type="ECO:0000259" key="12">
    <source>
        <dbReference type="PROSITE" id="PS50928"/>
    </source>
</evidence>
<dbReference type="Proteomes" id="UP000029864">
    <property type="component" value="Unassembled WGS sequence"/>
</dbReference>
<feature type="transmembrane region" description="Helical" evidence="10">
    <location>
        <begin position="20"/>
        <end position="42"/>
    </location>
</feature>
<feature type="transmembrane region" description="Helical" evidence="10">
    <location>
        <begin position="229"/>
        <end position="250"/>
    </location>
</feature>
<protein>
    <recommendedName>
        <fullName evidence="15">ABC transporter domain-containing protein</fullName>
    </recommendedName>
</protein>
<dbReference type="Gene3D" id="1.10.3720.10">
    <property type="entry name" value="MetI-like"/>
    <property type="match status" value="1"/>
</dbReference>
<keyword evidence="8 10" id="KW-1133">Transmembrane helix</keyword>
<gene>
    <name evidence="13" type="ORF">GY21_04140</name>
</gene>
<evidence type="ECO:0000256" key="4">
    <source>
        <dbReference type="ARBA" id="ARBA00022475"/>
    </source>
</evidence>
<keyword evidence="6 10" id="KW-0812">Transmembrane</keyword>
<dbReference type="GO" id="GO:0005524">
    <property type="term" value="F:ATP binding"/>
    <property type="evidence" value="ECO:0007669"/>
    <property type="project" value="InterPro"/>
</dbReference>
<comment type="subcellular location">
    <subcellularLocation>
        <location evidence="10">Cell membrane</location>
        <topology evidence="10">Multi-pass membrane protein</topology>
    </subcellularLocation>
    <subcellularLocation>
        <location evidence="1">Membrane</location>
        <topology evidence="1">Multi-pass membrane protein</topology>
    </subcellularLocation>
</comment>
<evidence type="ECO:0000256" key="2">
    <source>
        <dbReference type="ARBA" id="ARBA00005417"/>
    </source>
</evidence>
<dbReference type="PROSITE" id="PS50928">
    <property type="entry name" value="ABC_TM1"/>
    <property type="match status" value="1"/>
</dbReference>
<feature type="transmembrane region" description="Helical" evidence="10">
    <location>
        <begin position="121"/>
        <end position="140"/>
    </location>
</feature>
<keyword evidence="14" id="KW-1185">Reference proteome</keyword>
<comment type="similarity">
    <text evidence="2">Belongs to the ABC transporter superfamily.</text>
</comment>
<reference evidence="13 14" key="1">
    <citation type="submission" date="2014-08" db="EMBL/GenBank/DDBJ databases">
        <authorList>
            <person name="Sisinthy S."/>
        </authorList>
    </citation>
    <scope>NUCLEOTIDE SEQUENCE [LARGE SCALE GENOMIC DNA]</scope>
    <source>
        <strain evidence="13 14">RuG17</strain>
    </source>
</reference>
<feature type="domain" description="ABC transmembrane type-1" evidence="12">
    <location>
        <begin position="58"/>
        <end position="246"/>
    </location>
</feature>
<evidence type="ECO:0000256" key="6">
    <source>
        <dbReference type="ARBA" id="ARBA00022692"/>
    </source>
</evidence>
<dbReference type="GO" id="GO:0016887">
    <property type="term" value="F:ATP hydrolysis activity"/>
    <property type="evidence" value="ECO:0007669"/>
    <property type="project" value="InterPro"/>
</dbReference>
<dbReference type="Pfam" id="PF00005">
    <property type="entry name" value="ABC_tran"/>
    <property type="match status" value="1"/>
</dbReference>
<dbReference type="PROSITE" id="PS50893">
    <property type="entry name" value="ABC_TRANSPORTER_2"/>
    <property type="match status" value="1"/>
</dbReference>
<organism evidence="13 14">
    <name type="scientific">Cryobacterium roopkundense</name>
    <dbReference type="NCBI Taxonomy" id="1001240"/>
    <lineage>
        <taxon>Bacteria</taxon>
        <taxon>Bacillati</taxon>
        <taxon>Actinomycetota</taxon>
        <taxon>Actinomycetes</taxon>
        <taxon>Micrococcales</taxon>
        <taxon>Microbacteriaceae</taxon>
        <taxon>Cryobacterium</taxon>
    </lineage>
</organism>
<dbReference type="InterPro" id="IPR000515">
    <property type="entry name" value="MetI-like"/>
</dbReference>
<feature type="transmembrane region" description="Helical" evidence="10">
    <location>
        <begin position="93"/>
        <end position="115"/>
    </location>
</feature>
<evidence type="ECO:0008006" key="15">
    <source>
        <dbReference type="Google" id="ProtNLM"/>
    </source>
</evidence>
<name>A0A099JNK2_9MICO</name>
<feature type="transmembrane region" description="Helical" evidence="10">
    <location>
        <begin position="62"/>
        <end position="86"/>
    </location>
</feature>
<dbReference type="InterPro" id="IPR050388">
    <property type="entry name" value="ABC_Ni/Peptide_Import"/>
</dbReference>
<dbReference type="eggNOG" id="COG0444">
    <property type="taxonomic scope" value="Bacteria"/>
</dbReference>
<evidence type="ECO:0000259" key="11">
    <source>
        <dbReference type="PROSITE" id="PS50893"/>
    </source>
</evidence>
<feature type="transmembrane region" description="Helical" evidence="10">
    <location>
        <begin position="179"/>
        <end position="202"/>
    </location>
</feature>
<evidence type="ECO:0000313" key="13">
    <source>
        <dbReference type="EMBL" id="KGJ79720.1"/>
    </source>
</evidence>
<proteinExistence type="inferred from homology"/>
<dbReference type="GO" id="GO:0005886">
    <property type="term" value="C:plasma membrane"/>
    <property type="evidence" value="ECO:0007669"/>
    <property type="project" value="UniProtKB-SubCell"/>
</dbReference>
<keyword evidence="9 10" id="KW-0472">Membrane</keyword>
<dbReference type="STRING" id="1001240.GY21_04140"/>
<evidence type="ECO:0000313" key="14">
    <source>
        <dbReference type="Proteomes" id="UP000029864"/>
    </source>
</evidence>
<dbReference type="GO" id="GO:0055085">
    <property type="term" value="P:transmembrane transport"/>
    <property type="evidence" value="ECO:0007669"/>
    <property type="project" value="InterPro"/>
</dbReference>
<dbReference type="Pfam" id="PF00528">
    <property type="entry name" value="BPD_transp_1"/>
    <property type="match status" value="1"/>
</dbReference>
<comment type="similarity">
    <text evidence="10">Belongs to the binding-protein-dependent transport system permease family.</text>
</comment>
<dbReference type="Gene3D" id="3.40.50.300">
    <property type="entry name" value="P-loop containing nucleotide triphosphate hydrolases"/>
    <property type="match status" value="1"/>
</dbReference>
<evidence type="ECO:0000256" key="10">
    <source>
        <dbReference type="RuleBase" id="RU363032"/>
    </source>
</evidence>
<dbReference type="CDD" id="cd06261">
    <property type="entry name" value="TM_PBP2"/>
    <property type="match status" value="1"/>
</dbReference>
<evidence type="ECO:0000256" key="9">
    <source>
        <dbReference type="ARBA" id="ARBA00023136"/>
    </source>
</evidence>
<dbReference type="InterPro" id="IPR003439">
    <property type="entry name" value="ABC_transporter-like_ATP-bd"/>
</dbReference>
<evidence type="ECO:0000256" key="8">
    <source>
        <dbReference type="ARBA" id="ARBA00022989"/>
    </source>
</evidence>
<dbReference type="SUPFAM" id="SSF52540">
    <property type="entry name" value="P-loop containing nucleoside triphosphate hydrolases"/>
    <property type="match status" value="1"/>
</dbReference>
<dbReference type="AlphaFoldDB" id="A0A099JNK2"/>
<evidence type="ECO:0000256" key="1">
    <source>
        <dbReference type="ARBA" id="ARBA00004141"/>
    </source>
</evidence>
<comment type="caution">
    <text evidence="13">The sequence shown here is derived from an EMBL/GenBank/DDBJ whole genome shotgun (WGS) entry which is preliminary data.</text>
</comment>